<dbReference type="AlphaFoldDB" id="A0A3G8JP80"/>
<feature type="transmembrane region" description="Helical" evidence="1">
    <location>
        <begin position="34"/>
        <end position="63"/>
    </location>
</feature>
<reference evidence="3 4" key="1">
    <citation type="submission" date="2018-11" db="EMBL/GenBank/DDBJ databases">
        <title>Gordonia insulae sp. nov., isolated from an island soil.</title>
        <authorList>
            <person name="Kim Y.S."/>
            <person name="Kim S.B."/>
        </authorList>
    </citation>
    <scope>NUCLEOTIDE SEQUENCE [LARGE SCALE GENOMIC DNA]</scope>
    <source>
        <strain evidence="3 4">MMS17-SY073</strain>
    </source>
</reference>
<keyword evidence="1" id="KW-1133">Transmembrane helix</keyword>
<feature type="transmembrane region" description="Helical" evidence="1">
    <location>
        <begin position="128"/>
        <end position="147"/>
    </location>
</feature>
<dbReference type="EMBL" id="CP033972">
    <property type="protein sequence ID" value="AZG46897.1"/>
    <property type="molecule type" value="Genomic_DNA"/>
</dbReference>
<proteinExistence type="predicted"/>
<evidence type="ECO:0000259" key="2">
    <source>
        <dbReference type="Pfam" id="PF14219"/>
    </source>
</evidence>
<dbReference type="Proteomes" id="UP000271469">
    <property type="component" value="Chromosome"/>
</dbReference>
<dbReference type="Pfam" id="PF14219">
    <property type="entry name" value="DUF4328"/>
    <property type="match status" value="1"/>
</dbReference>
<dbReference type="RefSeq" id="WP_232016948.1">
    <property type="nucleotide sequence ID" value="NZ_CP033972.1"/>
</dbReference>
<feature type="transmembrane region" description="Helical" evidence="1">
    <location>
        <begin position="167"/>
        <end position="189"/>
    </location>
</feature>
<evidence type="ECO:0000313" key="3">
    <source>
        <dbReference type="EMBL" id="AZG46897.1"/>
    </source>
</evidence>
<accession>A0A3G8JP80</accession>
<sequence>MGPRPIPRYVYIPQWGLRDVPDEVSADPRSRAEVLLAALVSGLRSLAVVLGLAALVHLARYVLIVVNKSMPVPAWTDWTSSVLVMFVGLLALGAYVYVFVVFTRWIIDLRAETYRSRDRRDPRPRWQIAVLAAVPLLNVAGAALLLHEVARLRDDLDPDRTRRRFTRIWVAWTIVNVLALVAIATRVVAMFSGSIQTAANGLAAVIISSICSAVFAWWLADRLAAVFGAAHAEPVPSRRWVTVG</sequence>
<protein>
    <recommendedName>
        <fullName evidence="2">DUF4328 domain-containing protein</fullName>
    </recommendedName>
</protein>
<gene>
    <name evidence="3" type="ORF">D7316_03502</name>
</gene>
<feature type="transmembrane region" description="Helical" evidence="1">
    <location>
        <begin position="83"/>
        <end position="107"/>
    </location>
</feature>
<dbReference type="KEGG" id="gom:D7316_03502"/>
<evidence type="ECO:0000256" key="1">
    <source>
        <dbReference type="SAM" id="Phobius"/>
    </source>
</evidence>
<organism evidence="3 4">
    <name type="scientific">Gordonia insulae</name>
    <dbReference type="NCBI Taxonomy" id="2420509"/>
    <lineage>
        <taxon>Bacteria</taxon>
        <taxon>Bacillati</taxon>
        <taxon>Actinomycetota</taxon>
        <taxon>Actinomycetes</taxon>
        <taxon>Mycobacteriales</taxon>
        <taxon>Gordoniaceae</taxon>
        <taxon>Gordonia</taxon>
    </lineage>
</organism>
<keyword evidence="1" id="KW-0812">Transmembrane</keyword>
<dbReference type="InterPro" id="IPR025565">
    <property type="entry name" value="DUF4328"/>
</dbReference>
<keyword evidence="4" id="KW-1185">Reference proteome</keyword>
<name>A0A3G8JP80_9ACTN</name>
<keyword evidence="1" id="KW-0472">Membrane</keyword>
<evidence type="ECO:0000313" key="4">
    <source>
        <dbReference type="Proteomes" id="UP000271469"/>
    </source>
</evidence>
<feature type="domain" description="DUF4328" evidence="2">
    <location>
        <begin position="76"/>
        <end position="220"/>
    </location>
</feature>
<feature type="transmembrane region" description="Helical" evidence="1">
    <location>
        <begin position="201"/>
        <end position="220"/>
    </location>
</feature>